<gene>
    <name evidence="7" type="ORF">PCAL00307_LOCUS22156</name>
    <name evidence="8" type="ORF">PECAL_2P06390</name>
</gene>
<name>A0A7S4A873_9STRA</name>
<evidence type="ECO:0000256" key="5">
    <source>
        <dbReference type="SAM" id="Phobius"/>
    </source>
</evidence>
<evidence type="ECO:0000313" key="9">
    <source>
        <dbReference type="Proteomes" id="UP000789595"/>
    </source>
</evidence>
<keyword evidence="9" id="KW-1185">Reference proteome</keyword>
<evidence type="ECO:0000313" key="8">
    <source>
        <dbReference type="EMBL" id="CAH0367607.1"/>
    </source>
</evidence>
<evidence type="ECO:0000259" key="6">
    <source>
        <dbReference type="Pfam" id="PF04116"/>
    </source>
</evidence>
<feature type="domain" description="Fatty acid hydroxylase" evidence="6">
    <location>
        <begin position="154"/>
        <end position="280"/>
    </location>
</feature>
<dbReference type="InterPro" id="IPR006694">
    <property type="entry name" value="Fatty_acid_hydroxylase"/>
</dbReference>
<evidence type="ECO:0000256" key="2">
    <source>
        <dbReference type="ARBA" id="ARBA00022692"/>
    </source>
</evidence>
<protein>
    <recommendedName>
        <fullName evidence="6">Fatty acid hydroxylase domain-containing protein</fullName>
    </recommendedName>
</protein>
<keyword evidence="3 5" id="KW-1133">Transmembrane helix</keyword>
<organism evidence="7">
    <name type="scientific">Pelagomonas calceolata</name>
    <dbReference type="NCBI Taxonomy" id="35677"/>
    <lineage>
        <taxon>Eukaryota</taxon>
        <taxon>Sar</taxon>
        <taxon>Stramenopiles</taxon>
        <taxon>Ochrophyta</taxon>
        <taxon>Pelagophyceae</taxon>
        <taxon>Pelagomonadales</taxon>
        <taxon>Pelagomonadaceae</taxon>
        <taxon>Pelagomonas</taxon>
    </lineage>
</organism>
<evidence type="ECO:0000256" key="3">
    <source>
        <dbReference type="ARBA" id="ARBA00022989"/>
    </source>
</evidence>
<evidence type="ECO:0000256" key="1">
    <source>
        <dbReference type="ARBA" id="ARBA00004370"/>
    </source>
</evidence>
<dbReference type="EMBL" id="HBIW01025687">
    <property type="protein sequence ID" value="CAE0706705.1"/>
    <property type="molecule type" value="Transcribed_RNA"/>
</dbReference>
<reference evidence="7" key="1">
    <citation type="submission" date="2021-01" db="EMBL/GenBank/DDBJ databases">
        <authorList>
            <person name="Corre E."/>
            <person name="Pelletier E."/>
            <person name="Niang G."/>
            <person name="Scheremetjew M."/>
            <person name="Finn R."/>
            <person name="Kale V."/>
            <person name="Holt S."/>
            <person name="Cochrane G."/>
            <person name="Meng A."/>
            <person name="Brown T."/>
            <person name="Cohen L."/>
        </authorList>
    </citation>
    <scope>NUCLEOTIDE SEQUENCE</scope>
    <source>
        <strain evidence="7">CCMP1756</strain>
    </source>
</reference>
<dbReference type="InterPro" id="IPR050307">
    <property type="entry name" value="Sterol_Desaturase_Related"/>
</dbReference>
<reference evidence="8" key="2">
    <citation type="submission" date="2021-11" db="EMBL/GenBank/DDBJ databases">
        <authorList>
            <consortium name="Genoscope - CEA"/>
            <person name="William W."/>
        </authorList>
    </citation>
    <scope>NUCLEOTIDE SEQUENCE</scope>
</reference>
<dbReference type="OrthoDB" id="408954at2759"/>
<comment type="subcellular location">
    <subcellularLocation>
        <location evidence="1">Membrane</location>
    </subcellularLocation>
</comment>
<keyword evidence="4 5" id="KW-0472">Membrane</keyword>
<evidence type="ECO:0000256" key="4">
    <source>
        <dbReference type="ARBA" id="ARBA00023136"/>
    </source>
</evidence>
<feature type="transmembrane region" description="Helical" evidence="5">
    <location>
        <begin position="15"/>
        <end position="34"/>
    </location>
</feature>
<keyword evidence="2 5" id="KW-0812">Transmembrane</keyword>
<dbReference type="PANTHER" id="PTHR11863">
    <property type="entry name" value="STEROL DESATURASE"/>
    <property type="match status" value="1"/>
</dbReference>
<dbReference type="EMBL" id="CAKKNE010000002">
    <property type="protein sequence ID" value="CAH0367607.1"/>
    <property type="molecule type" value="Genomic_DNA"/>
</dbReference>
<feature type="transmembrane region" description="Helical" evidence="5">
    <location>
        <begin position="146"/>
        <end position="171"/>
    </location>
</feature>
<feature type="transmembrane region" description="Helical" evidence="5">
    <location>
        <begin position="214"/>
        <end position="239"/>
    </location>
</feature>
<accession>A0A7S4A873</accession>
<proteinExistence type="predicted"/>
<dbReference type="GO" id="GO:0016491">
    <property type="term" value="F:oxidoreductase activity"/>
    <property type="evidence" value="ECO:0007669"/>
    <property type="project" value="InterPro"/>
</dbReference>
<dbReference type="GO" id="GO:0016020">
    <property type="term" value="C:membrane"/>
    <property type="evidence" value="ECO:0007669"/>
    <property type="project" value="UniProtKB-SubCell"/>
</dbReference>
<dbReference type="GO" id="GO:0008610">
    <property type="term" value="P:lipid biosynthetic process"/>
    <property type="evidence" value="ECO:0007669"/>
    <property type="project" value="InterPro"/>
</dbReference>
<dbReference type="Pfam" id="PF04116">
    <property type="entry name" value="FA_hydroxylase"/>
    <property type="match status" value="1"/>
</dbReference>
<dbReference type="Proteomes" id="UP000789595">
    <property type="component" value="Unassembled WGS sequence"/>
</dbReference>
<dbReference type="AlphaFoldDB" id="A0A7S4A873"/>
<dbReference type="GO" id="GO:0005506">
    <property type="term" value="F:iron ion binding"/>
    <property type="evidence" value="ECO:0007669"/>
    <property type="project" value="InterPro"/>
</dbReference>
<evidence type="ECO:0000313" key="7">
    <source>
        <dbReference type="EMBL" id="CAE0706705.1"/>
    </source>
</evidence>
<sequence>MVVAPPSQALDAPNLLAAATMVGFLYVVKIVSQIERQQTAWSPFWRDTADGREPIYRRMVVFGSLIALGMEALQHIVEQGVNFHFRRKKESKPLPHNPNQHLDELATIDKVFIGCNKLLTVFFVYHLTQASLLFQHVKWGLDEFTFMNTIGALILFFFIYDFGYATFHWILHWPSLYRLVHMHHHRQISPTRGNYDAINVHPFEFLVGEYNHLFVVWLVPCHAATILTFLICGGVLASLNHTRLDLQIPGFYDVRNHDVHHRWPRSNYGQYTMFWDRVFGWYRDYAPPHLPKKPSSNQLAAEASKAKVP</sequence>